<accession>A0A6I2F4S4</accession>
<feature type="compositionally biased region" description="Basic and acidic residues" evidence="1">
    <location>
        <begin position="17"/>
        <end position="35"/>
    </location>
</feature>
<evidence type="ECO:0000313" key="4">
    <source>
        <dbReference type="Proteomes" id="UP000431080"/>
    </source>
</evidence>
<dbReference type="Gene3D" id="2.70.70.10">
    <property type="entry name" value="Glucose Permease (Domain IIA)"/>
    <property type="match status" value="1"/>
</dbReference>
<dbReference type="InterPro" id="IPR011055">
    <property type="entry name" value="Dup_hybrid_motif"/>
</dbReference>
<dbReference type="RefSeq" id="WP_153684060.1">
    <property type="nucleotide sequence ID" value="NZ_WJIF01000003.1"/>
</dbReference>
<dbReference type="InterPro" id="IPR016047">
    <property type="entry name" value="M23ase_b-sheet_dom"/>
</dbReference>
<feature type="compositionally biased region" description="Basic and acidic residues" evidence="1">
    <location>
        <begin position="271"/>
        <end position="304"/>
    </location>
</feature>
<dbReference type="Pfam" id="PF01551">
    <property type="entry name" value="Peptidase_M23"/>
    <property type="match status" value="1"/>
</dbReference>
<evidence type="ECO:0000256" key="1">
    <source>
        <dbReference type="SAM" id="MobiDB-lite"/>
    </source>
</evidence>
<dbReference type="AlphaFoldDB" id="A0A6I2F4S4"/>
<dbReference type="InterPro" id="IPR050570">
    <property type="entry name" value="Cell_wall_metabolism_enzyme"/>
</dbReference>
<feature type="compositionally biased region" description="Low complexity" evidence="1">
    <location>
        <begin position="137"/>
        <end position="152"/>
    </location>
</feature>
<dbReference type="Proteomes" id="UP000431080">
    <property type="component" value="Unassembled WGS sequence"/>
</dbReference>
<feature type="region of interest" description="Disordered" evidence="1">
    <location>
        <begin position="251"/>
        <end position="337"/>
    </location>
</feature>
<feature type="compositionally biased region" description="Basic and acidic residues" evidence="1">
    <location>
        <begin position="127"/>
        <end position="136"/>
    </location>
</feature>
<feature type="domain" description="M23ase beta-sheet core" evidence="2">
    <location>
        <begin position="467"/>
        <end position="570"/>
    </location>
</feature>
<dbReference type="CDD" id="cd12797">
    <property type="entry name" value="M23_peptidase"/>
    <property type="match status" value="1"/>
</dbReference>
<dbReference type="PANTHER" id="PTHR21666:SF270">
    <property type="entry name" value="MUREIN HYDROLASE ACTIVATOR ENVC"/>
    <property type="match status" value="1"/>
</dbReference>
<keyword evidence="4" id="KW-1185">Reference proteome</keyword>
<name>A0A6I2F4S4_9MICO</name>
<comment type="caution">
    <text evidence="3">The sequence shown here is derived from an EMBL/GenBank/DDBJ whole genome shotgun (WGS) entry which is preliminary data.</text>
</comment>
<organism evidence="3 4">
    <name type="scientific">Agromyces agglutinans</name>
    <dbReference type="NCBI Taxonomy" id="2662258"/>
    <lineage>
        <taxon>Bacteria</taxon>
        <taxon>Bacillati</taxon>
        <taxon>Actinomycetota</taxon>
        <taxon>Actinomycetes</taxon>
        <taxon>Micrococcales</taxon>
        <taxon>Microbacteriaceae</taxon>
        <taxon>Agromyces</taxon>
    </lineage>
</organism>
<feature type="compositionally biased region" description="Low complexity" evidence="1">
    <location>
        <begin position="309"/>
        <end position="318"/>
    </location>
</feature>
<dbReference type="EMBL" id="WJIF01000003">
    <property type="protein sequence ID" value="MRG59589.1"/>
    <property type="molecule type" value="Genomic_DNA"/>
</dbReference>
<feature type="compositionally biased region" description="Low complexity" evidence="1">
    <location>
        <begin position="99"/>
        <end position="114"/>
    </location>
</feature>
<feature type="compositionally biased region" description="Low complexity" evidence="1">
    <location>
        <begin position="261"/>
        <end position="270"/>
    </location>
</feature>
<protein>
    <submittedName>
        <fullName evidence="3">Peptidoglycan DD-metalloendopeptidase family protein</fullName>
    </submittedName>
</protein>
<sequence>MPESPLVPDGSAPGTQHAERAERPLTRRELREREAAAAAAGSMPAEYAWPAGGGQAPQARQGQAPRQTWPQPAQQAPSAPAQSVPAQSVPAQHLPPTPSWQQAQQPQPQQQAPRQAPPQPPVQQPSQEHRQPRREQPQAQAPVRRQAPAEPESGFDALFGDLTADAADGHPAARFRGRRDAAAAVPPAPAPRNQASVPRTDLRHQLAAAAPGGEAPVPLADPSIADASAEFAVLLGAAAQRPRLAFDDVAPAEASARRDGGAAAEAARGAEASRRSEAARGAEASRRSEAARGAEASRRSEASRGRRNGGPARATDAGRPADRARRRPVEAPVSVPPRPKTIVTRRRRGLRAVVAMGFAATLALATSVPALSLLSAEDVQALALAAADRADGPGQRVTIDGDAIASPNVVREGYQHQTIAEYAAAAGIRPEATFTNNPLGTIQWPFAVGVHIGDRFGYRDCAGCSEDHHGQDFNPGYGAEIQAIADGVVSNSTDSGGSLGVVTMIDHVIDGQVVTSVYAHMQYDTRRFEVGDTVHVGDVIGNTGNTGMSTGPHLHFEIRIGGIDGEWVDPLEWLYEYTN</sequence>
<dbReference type="SUPFAM" id="SSF51261">
    <property type="entry name" value="Duplicated hybrid motif"/>
    <property type="match status" value="1"/>
</dbReference>
<reference evidence="3 4" key="1">
    <citation type="submission" date="2019-10" db="EMBL/GenBank/DDBJ databases">
        <authorList>
            <person name="Nie G."/>
            <person name="Ming H."/>
            <person name="Yi B."/>
        </authorList>
    </citation>
    <scope>NUCLEOTIDE SEQUENCE [LARGE SCALE GENOMIC DNA]</scope>
    <source>
        <strain evidence="3 4">CFH 90414</strain>
    </source>
</reference>
<feature type="compositionally biased region" description="Basic and acidic residues" evidence="1">
    <location>
        <begin position="319"/>
        <end position="329"/>
    </location>
</feature>
<dbReference type="GO" id="GO:0004222">
    <property type="term" value="F:metalloendopeptidase activity"/>
    <property type="evidence" value="ECO:0007669"/>
    <property type="project" value="TreeGrafter"/>
</dbReference>
<proteinExistence type="predicted"/>
<feature type="compositionally biased region" description="Low complexity" evidence="1">
    <location>
        <begin position="56"/>
        <end position="92"/>
    </location>
</feature>
<feature type="region of interest" description="Disordered" evidence="1">
    <location>
        <begin position="1"/>
        <end position="221"/>
    </location>
</feature>
<feature type="compositionally biased region" description="Low complexity" evidence="1">
    <location>
        <begin position="206"/>
        <end position="220"/>
    </location>
</feature>
<evidence type="ECO:0000313" key="3">
    <source>
        <dbReference type="EMBL" id="MRG59589.1"/>
    </source>
</evidence>
<evidence type="ECO:0000259" key="2">
    <source>
        <dbReference type="Pfam" id="PF01551"/>
    </source>
</evidence>
<dbReference type="PANTHER" id="PTHR21666">
    <property type="entry name" value="PEPTIDASE-RELATED"/>
    <property type="match status" value="1"/>
</dbReference>
<gene>
    <name evidence="3" type="ORF">GE115_06850</name>
</gene>